<dbReference type="GO" id="GO:0006428">
    <property type="term" value="P:isoleucyl-tRNA aminoacylation"/>
    <property type="evidence" value="ECO:0007669"/>
    <property type="project" value="TreeGrafter"/>
</dbReference>
<proteinExistence type="predicted"/>
<sequence length="299" mass="33301">MPIEHAAIKILGLNRHELDPLDLRRECRNYALKCLDMQREDFKRLGVSGDWDNPYITLNPEYEAEQIGVFGEMAKKGYIYKGLKSVYWCTTCETALAEAEIEYTEKKSHTIFVKFPLVDDKGTLPVGVDSQNVYAVIWTTTPWTIRANVAIAIHPEFEYAWVEAKGEVYLMATDLIPTVVKENDLGEYTILSKCRGVDLEGVVFSHPLIERDSIVVLADYVTLEQGTGCVHTAPGHGQEDFETGMKYNLPVINPVDQAGRFTAEAGQFEGLLVHDANVPVIKALAGANALLGKGSIRHQ</sequence>
<dbReference type="EMBL" id="VSSQ01042770">
    <property type="protein sequence ID" value="MPM96388.1"/>
    <property type="molecule type" value="Genomic_DNA"/>
</dbReference>
<evidence type="ECO:0000256" key="2">
    <source>
        <dbReference type="ARBA" id="ARBA00022741"/>
    </source>
</evidence>
<evidence type="ECO:0000259" key="6">
    <source>
        <dbReference type="Pfam" id="PF00133"/>
    </source>
</evidence>
<keyword evidence="3" id="KW-0067">ATP-binding</keyword>
<dbReference type="Pfam" id="PF00133">
    <property type="entry name" value="tRNA-synt_1"/>
    <property type="match status" value="1"/>
</dbReference>
<evidence type="ECO:0000256" key="3">
    <source>
        <dbReference type="ARBA" id="ARBA00022840"/>
    </source>
</evidence>
<dbReference type="GO" id="GO:0005829">
    <property type="term" value="C:cytosol"/>
    <property type="evidence" value="ECO:0007669"/>
    <property type="project" value="TreeGrafter"/>
</dbReference>
<reference evidence="7" key="1">
    <citation type="submission" date="2019-08" db="EMBL/GenBank/DDBJ databases">
        <authorList>
            <person name="Kucharzyk K."/>
            <person name="Murdoch R.W."/>
            <person name="Higgins S."/>
            <person name="Loffler F."/>
        </authorList>
    </citation>
    <scope>NUCLEOTIDE SEQUENCE</scope>
</reference>
<evidence type="ECO:0000313" key="7">
    <source>
        <dbReference type="EMBL" id="MPM96388.1"/>
    </source>
</evidence>
<dbReference type="EC" id="6.1.1.5" evidence="7"/>
<comment type="caution">
    <text evidence="7">The sequence shown here is derived from an EMBL/GenBank/DDBJ whole genome shotgun (WGS) entry which is preliminary data.</text>
</comment>
<dbReference type="GO" id="GO:0005524">
    <property type="term" value="F:ATP binding"/>
    <property type="evidence" value="ECO:0007669"/>
    <property type="project" value="UniProtKB-KW"/>
</dbReference>
<dbReference type="GO" id="GO:0002161">
    <property type="term" value="F:aminoacyl-tRNA deacylase activity"/>
    <property type="evidence" value="ECO:0007669"/>
    <property type="project" value="InterPro"/>
</dbReference>
<feature type="domain" description="Aminoacyl-tRNA synthetase class Ia" evidence="6">
    <location>
        <begin position="14"/>
        <end position="146"/>
    </location>
</feature>
<dbReference type="GO" id="GO:0004822">
    <property type="term" value="F:isoleucine-tRNA ligase activity"/>
    <property type="evidence" value="ECO:0007669"/>
    <property type="project" value="UniProtKB-EC"/>
</dbReference>
<name>A0A645E4S3_9ZZZZ</name>
<keyword evidence="2" id="KW-0547">Nucleotide-binding</keyword>
<dbReference type="InterPro" id="IPR009008">
    <property type="entry name" value="Val/Leu/Ile-tRNA-synth_edit"/>
</dbReference>
<keyword evidence="5" id="KW-0030">Aminoacyl-tRNA synthetase</keyword>
<protein>
    <submittedName>
        <fullName evidence="7">Isoleucine--tRNA ligase</fullName>
        <ecNumber evidence="7">6.1.1.5</ecNumber>
    </submittedName>
</protein>
<keyword evidence="4" id="KW-0648">Protein biosynthesis</keyword>
<dbReference type="SUPFAM" id="SSF52374">
    <property type="entry name" value="Nucleotidylyl transferase"/>
    <property type="match status" value="1"/>
</dbReference>
<keyword evidence="1 7" id="KW-0436">Ligase</keyword>
<dbReference type="AlphaFoldDB" id="A0A645E4S3"/>
<dbReference type="PANTHER" id="PTHR42765">
    <property type="entry name" value="SOLEUCYL-TRNA SYNTHETASE"/>
    <property type="match status" value="1"/>
</dbReference>
<dbReference type="InterPro" id="IPR050081">
    <property type="entry name" value="Ile-tRNA_ligase"/>
</dbReference>
<evidence type="ECO:0000256" key="1">
    <source>
        <dbReference type="ARBA" id="ARBA00022598"/>
    </source>
</evidence>
<evidence type="ECO:0000256" key="4">
    <source>
        <dbReference type="ARBA" id="ARBA00022917"/>
    </source>
</evidence>
<accession>A0A645E4S3</accession>
<dbReference type="PANTHER" id="PTHR42765:SF1">
    <property type="entry name" value="ISOLEUCINE--TRNA LIGASE, MITOCHONDRIAL"/>
    <property type="match status" value="1"/>
</dbReference>
<dbReference type="InterPro" id="IPR002300">
    <property type="entry name" value="aa-tRNA-synth_Ia"/>
</dbReference>
<organism evidence="7">
    <name type="scientific">bioreactor metagenome</name>
    <dbReference type="NCBI Taxonomy" id="1076179"/>
    <lineage>
        <taxon>unclassified sequences</taxon>
        <taxon>metagenomes</taxon>
        <taxon>ecological metagenomes</taxon>
    </lineage>
</organism>
<dbReference type="Gene3D" id="3.90.740.10">
    <property type="entry name" value="Valyl/Leucyl/Isoleucyl-tRNA synthetase, editing domain"/>
    <property type="match status" value="1"/>
</dbReference>
<dbReference type="SUPFAM" id="SSF50677">
    <property type="entry name" value="ValRS/IleRS/LeuRS editing domain"/>
    <property type="match status" value="1"/>
</dbReference>
<evidence type="ECO:0000256" key="5">
    <source>
        <dbReference type="ARBA" id="ARBA00023146"/>
    </source>
</evidence>
<gene>
    <name evidence="7" type="primary">ileS_40</name>
    <name evidence="7" type="ORF">SDC9_143551</name>
</gene>